<dbReference type="InterPro" id="IPR019734">
    <property type="entry name" value="TPR_rpt"/>
</dbReference>
<proteinExistence type="predicted"/>
<dbReference type="PIRSF" id="PIRSF029658">
    <property type="entry name" value="UCP029658_TPR"/>
    <property type="match status" value="1"/>
</dbReference>
<evidence type="ECO:0000256" key="1">
    <source>
        <dbReference type="PROSITE-ProRule" id="PRU00339"/>
    </source>
</evidence>
<organism evidence="3 4">
    <name type="scientific">Paraburkholderia dipogonis</name>
    <dbReference type="NCBI Taxonomy" id="1211383"/>
    <lineage>
        <taxon>Bacteria</taxon>
        <taxon>Pseudomonadati</taxon>
        <taxon>Pseudomonadota</taxon>
        <taxon>Betaproteobacteria</taxon>
        <taxon>Burkholderiales</taxon>
        <taxon>Burkholderiaceae</taxon>
        <taxon>Paraburkholderia</taxon>
    </lineage>
</organism>
<accession>A0A4Y8N4A1</accession>
<protein>
    <submittedName>
        <fullName evidence="3">Pilus assembly protein</fullName>
    </submittedName>
</protein>
<reference evidence="3 4" key="1">
    <citation type="submission" date="2019-03" db="EMBL/GenBank/DDBJ databases">
        <title>Complete Genome Sequence of Paraburkholderia dipogonis ICMP 19430T, a Nitrogen-fixing Symbiont of the South African Invasive Legume Dipogon lignosus in New Zealand.</title>
        <authorList>
            <person name="De Meyer S.E."/>
        </authorList>
    </citation>
    <scope>NUCLEOTIDE SEQUENCE [LARGE SCALE GENOMIC DNA]</scope>
    <source>
        <strain evidence="3 4">ICMP 19430</strain>
    </source>
</reference>
<dbReference type="SUPFAM" id="SSF48452">
    <property type="entry name" value="TPR-like"/>
    <property type="match status" value="1"/>
</dbReference>
<evidence type="ECO:0000313" key="4">
    <source>
        <dbReference type="Proteomes" id="UP000297385"/>
    </source>
</evidence>
<sequence length="284" mass="29479">MTHSFSFDSVKQGARFAAALAALSLLGACASRDVTGYGVGPQAERAVMAQQANKDPAPDTPGMYLGLIDQMQSQGLYFASLAHIDAYDKQYGASPDSILLRADALRMTDQPAAAANAYGQLLKTPLATRGYRGLGLIAGAAGDFARAAQELQQAVQLAPTDATTLSDLGYARLRDGDVDGARVPLMKAAELDQANPKIVSNVALYLLANGNQAQALAIMNQQKLAPDVRAAIRSDAAKVAAAGRAQTRGAPAQQDSGALGTGARTVASAQGIEPAPRLLQRFAQ</sequence>
<name>A0A4Y8N4A1_9BURK</name>
<gene>
    <name evidence="3" type="ORF">E2553_05610</name>
</gene>
<dbReference type="RefSeq" id="WP_134456366.1">
    <property type="nucleotide sequence ID" value="NZ_JBHMFL010000150.1"/>
</dbReference>
<dbReference type="Proteomes" id="UP000297385">
    <property type="component" value="Unassembled WGS sequence"/>
</dbReference>
<dbReference type="InterPro" id="IPR016931">
    <property type="entry name" value="UCP029658_TPR"/>
</dbReference>
<feature type="repeat" description="TPR" evidence="1">
    <location>
        <begin position="128"/>
        <end position="161"/>
    </location>
</feature>
<dbReference type="GeneID" id="97307000"/>
<dbReference type="SMART" id="SM00028">
    <property type="entry name" value="TPR"/>
    <property type="match status" value="2"/>
</dbReference>
<dbReference type="Gene3D" id="1.25.40.10">
    <property type="entry name" value="Tetratricopeptide repeat domain"/>
    <property type="match status" value="1"/>
</dbReference>
<dbReference type="InterPro" id="IPR011990">
    <property type="entry name" value="TPR-like_helical_dom_sf"/>
</dbReference>
<dbReference type="Pfam" id="PF13432">
    <property type="entry name" value="TPR_16"/>
    <property type="match status" value="1"/>
</dbReference>
<evidence type="ECO:0000313" key="3">
    <source>
        <dbReference type="EMBL" id="TFE44544.1"/>
    </source>
</evidence>
<comment type="caution">
    <text evidence="3">The sequence shown here is derived from an EMBL/GenBank/DDBJ whole genome shotgun (WGS) entry which is preliminary data.</text>
</comment>
<dbReference type="AlphaFoldDB" id="A0A4Y8N4A1"/>
<evidence type="ECO:0000256" key="2">
    <source>
        <dbReference type="SAM" id="MobiDB-lite"/>
    </source>
</evidence>
<dbReference type="PROSITE" id="PS50005">
    <property type="entry name" value="TPR"/>
    <property type="match status" value="1"/>
</dbReference>
<dbReference type="EMBL" id="SNVI01000001">
    <property type="protein sequence ID" value="TFE44544.1"/>
    <property type="molecule type" value="Genomic_DNA"/>
</dbReference>
<feature type="region of interest" description="Disordered" evidence="2">
    <location>
        <begin position="243"/>
        <end position="265"/>
    </location>
</feature>
<keyword evidence="1" id="KW-0802">TPR repeat</keyword>